<protein>
    <submittedName>
        <fullName evidence="1">Uncharacterized protein</fullName>
    </submittedName>
</protein>
<evidence type="ECO:0000313" key="1">
    <source>
        <dbReference type="EMBL" id="KAI4342626.1"/>
    </source>
</evidence>
<name>A0ACB9P2Y7_9MYRT</name>
<dbReference type="Proteomes" id="UP001057402">
    <property type="component" value="Chromosome 7"/>
</dbReference>
<evidence type="ECO:0000313" key="2">
    <source>
        <dbReference type="Proteomes" id="UP001057402"/>
    </source>
</evidence>
<organism evidence="1 2">
    <name type="scientific">Melastoma candidum</name>
    <dbReference type="NCBI Taxonomy" id="119954"/>
    <lineage>
        <taxon>Eukaryota</taxon>
        <taxon>Viridiplantae</taxon>
        <taxon>Streptophyta</taxon>
        <taxon>Embryophyta</taxon>
        <taxon>Tracheophyta</taxon>
        <taxon>Spermatophyta</taxon>
        <taxon>Magnoliopsida</taxon>
        <taxon>eudicotyledons</taxon>
        <taxon>Gunneridae</taxon>
        <taxon>Pentapetalae</taxon>
        <taxon>rosids</taxon>
        <taxon>malvids</taxon>
        <taxon>Myrtales</taxon>
        <taxon>Melastomataceae</taxon>
        <taxon>Melastomatoideae</taxon>
        <taxon>Melastomateae</taxon>
        <taxon>Melastoma</taxon>
    </lineage>
</organism>
<accession>A0ACB9P2Y7</accession>
<proteinExistence type="predicted"/>
<comment type="caution">
    <text evidence="1">The sequence shown here is derived from an EMBL/GenBank/DDBJ whole genome shotgun (WGS) entry which is preliminary data.</text>
</comment>
<reference evidence="2" key="1">
    <citation type="journal article" date="2023" name="Front. Plant Sci.">
        <title>Chromosomal-level genome assembly of Melastoma candidum provides insights into trichome evolution.</title>
        <authorList>
            <person name="Zhong Y."/>
            <person name="Wu W."/>
            <person name="Sun C."/>
            <person name="Zou P."/>
            <person name="Liu Y."/>
            <person name="Dai S."/>
            <person name="Zhou R."/>
        </authorList>
    </citation>
    <scope>NUCLEOTIDE SEQUENCE [LARGE SCALE GENOMIC DNA]</scope>
</reference>
<gene>
    <name evidence="1" type="ORF">MLD38_027230</name>
</gene>
<sequence>MASSKRVAVLLVFLTLHVSMGNGDTPAPVTLYKLVRCSARMYLNYDKPLDDLLNGIGQQADQQKGLGFNIYNSEGSHHVHACCHPTLREGDCSLCIHDALQLVRDNCWGRVGGFISEKIPGSNYMCEVRYENYDMDSDYFSCSRY</sequence>
<keyword evidence="2" id="KW-1185">Reference proteome</keyword>
<dbReference type="EMBL" id="CM042886">
    <property type="protein sequence ID" value="KAI4342626.1"/>
    <property type="molecule type" value="Genomic_DNA"/>
</dbReference>